<dbReference type="GO" id="GO:0005829">
    <property type="term" value="C:cytosol"/>
    <property type="evidence" value="ECO:0007669"/>
    <property type="project" value="TreeGrafter"/>
</dbReference>
<comment type="caution">
    <text evidence="8">The sequence shown here is derived from an EMBL/GenBank/DDBJ whole genome shotgun (WGS) entry which is preliminary data.</text>
</comment>
<dbReference type="Proteomes" id="UP000321523">
    <property type="component" value="Unassembled WGS sequence"/>
</dbReference>
<dbReference type="InterPro" id="IPR001789">
    <property type="entry name" value="Sig_transdc_resp-reg_receiver"/>
</dbReference>
<keyword evidence="1 6" id="KW-0597">Phosphoprotein</keyword>
<dbReference type="RefSeq" id="WP_052832024.1">
    <property type="nucleotide sequence ID" value="NZ_BJYZ01000011.1"/>
</dbReference>
<dbReference type="SMART" id="SM00448">
    <property type="entry name" value="REC"/>
    <property type="match status" value="1"/>
</dbReference>
<feature type="domain" description="Response regulatory" evidence="7">
    <location>
        <begin position="11"/>
        <end position="132"/>
    </location>
</feature>
<accession>A0A512DQ19</accession>
<dbReference type="OrthoDB" id="8449384at2"/>
<dbReference type="GO" id="GO:0000976">
    <property type="term" value="F:transcription cis-regulatory region binding"/>
    <property type="evidence" value="ECO:0007669"/>
    <property type="project" value="TreeGrafter"/>
</dbReference>
<dbReference type="GO" id="GO:0032993">
    <property type="term" value="C:protein-DNA complex"/>
    <property type="evidence" value="ECO:0007669"/>
    <property type="project" value="TreeGrafter"/>
</dbReference>
<dbReference type="Pfam" id="PF00072">
    <property type="entry name" value="Response_reg"/>
    <property type="match status" value="1"/>
</dbReference>
<organism evidence="8 9">
    <name type="scientific">Skermanella aerolata</name>
    <dbReference type="NCBI Taxonomy" id="393310"/>
    <lineage>
        <taxon>Bacteria</taxon>
        <taxon>Pseudomonadati</taxon>
        <taxon>Pseudomonadota</taxon>
        <taxon>Alphaproteobacteria</taxon>
        <taxon>Rhodospirillales</taxon>
        <taxon>Azospirillaceae</taxon>
        <taxon>Skermanella</taxon>
    </lineage>
</organism>
<dbReference type="GO" id="GO:0006355">
    <property type="term" value="P:regulation of DNA-templated transcription"/>
    <property type="evidence" value="ECO:0007669"/>
    <property type="project" value="TreeGrafter"/>
</dbReference>
<dbReference type="PANTHER" id="PTHR48111">
    <property type="entry name" value="REGULATOR OF RPOS"/>
    <property type="match status" value="1"/>
</dbReference>
<evidence type="ECO:0000256" key="2">
    <source>
        <dbReference type="ARBA" id="ARBA00023012"/>
    </source>
</evidence>
<evidence type="ECO:0000256" key="5">
    <source>
        <dbReference type="ARBA" id="ARBA00023163"/>
    </source>
</evidence>
<dbReference type="PROSITE" id="PS50110">
    <property type="entry name" value="RESPONSE_REGULATORY"/>
    <property type="match status" value="1"/>
</dbReference>
<feature type="modified residue" description="4-aspartylphosphate" evidence="6">
    <location>
        <position position="63"/>
    </location>
</feature>
<evidence type="ECO:0000313" key="9">
    <source>
        <dbReference type="Proteomes" id="UP000321523"/>
    </source>
</evidence>
<dbReference type="InterPro" id="IPR011006">
    <property type="entry name" value="CheY-like_superfamily"/>
</dbReference>
<dbReference type="EMBL" id="BJYZ01000011">
    <property type="protein sequence ID" value="GEO38582.1"/>
    <property type="molecule type" value="Genomic_DNA"/>
</dbReference>
<evidence type="ECO:0000256" key="3">
    <source>
        <dbReference type="ARBA" id="ARBA00023015"/>
    </source>
</evidence>
<protein>
    <recommendedName>
        <fullName evidence="7">Response regulatory domain-containing protein</fullName>
    </recommendedName>
</protein>
<proteinExistence type="predicted"/>
<reference evidence="8 9" key="1">
    <citation type="submission" date="2019-07" db="EMBL/GenBank/DDBJ databases">
        <title>Whole genome shotgun sequence of Skermanella aerolata NBRC 106429.</title>
        <authorList>
            <person name="Hosoyama A."/>
            <person name="Uohara A."/>
            <person name="Ohji S."/>
            <person name="Ichikawa N."/>
        </authorList>
    </citation>
    <scope>NUCLEOTIDE SEQUENCE [LARGE SCALE GENOMIC DNA]</scope>
    <source>
        <strain evidence="8 9">NBRC 106429</strain>
    </source>
</reference>
<keyword evidence="3" id="KW-0805">Transcription regulation</keyword>
<evidence type="ECO:0000259" key="7">
    <source>
        <dbReference type="PROSITE" id="PS50110"/>
    </source>
</evidence>
<evidence type="ECO:0000313" key="8">
    <source>
        <dbReference type="EMBL" id="GEO38582.1"/>
    </source>
</evidence>
<sequence length="319" mass="34955">MIARIYRPKIGILMGEGNLSVRIALKSLLQAEGFSNIVDVPDVKNLRSLLEERREPPDVVILDADLEDDNPCEMVRSIRHGRLGTNPFLTVVMTTSIASNDRVRAIVESGADGLLLKPISPAAVMERLAGLVRQRKPFIVTSAYIGPDRRKDPARGPSSIPLFDVPNTLRAKAEGRPPRLDELEATIALAQKAIDEEKRRRDAFQITFLAGLIVSGTPGLNDDATNHDYLESLIDACSDLLERISGTPFARLAEICTELRNLAQRMVSTGRVSEPQALKMLRPMSDALMAGLNPGTASAELAEQVNAAIRGYRERMRVG</sequence>
<name>A0A512DQ19_9PROT</name>
<evidence type="ECO:0000256" key="6">
    <source>
        <dbReference type="PROSITE-ProRule" id="PRU00169"/>
    </source>
</evidence>
<keyword evidence="2" id="KW-0902">Two-component regulatory system</keyword>
<dbReference type="AlphaFoldDB" id="A0A512DQ19"/>
<evidence type="ECO:0000256" key="4">
    <source>
        <dbReference type="ARBA" id="ARBA00023125"/>
    </source>
</evidence>
<dbReference type="CDD" id="cd00156">
    <property type="entry name" value="REC"/>
    <property type="match status" value="1"/>
</dbReference>
<keyword evidence="9" id="KW-1185">Reference proteome</keyword>
<dbReference type="SUPFAM" id="SSF52172">
    <property type="entry name" value="CheY-like"/>
    <property type="match status" value="1"/>
</dbReference>
<evidence type="ECO:0000256" key="1">
    <source>
        <dbReference type="ARBA" id="ARBA00022553"/>
    </source>
</evidence>
<dbReference type="PANTHER" id="PTHR48111:SF1">
    <property type="entry name" value="TWO-COMPONENT RESPONSE REGULATOR ORR33"/>
    <property type="match status" value="1"/>
</dbReference>
<dbReference type="InterPro" id="IPR039420">
    <property type="entry name" value="WalR-like"/>
</dbReference>
<keyword evidence="5" id="KW-0804">Transcription</keyword>
<dbReference type="GO" id="GO:0000156">
    <property type="term" value="F:phosphorelay response regulator activity"/>
    <property type="evidence" value="ECO:0007669"/>
    <property type="project" value="TreeGrafter"/>
</dbReference>
<dbReference type="Gene3D" id="3.40.50.2300">
    <property type="match status" value="1"/>
</dbReference>
<keyword evidence="4" id="KW-0238">DNA-binding</keyword>
<gene>
    <name evidence="8" type="ORF">SAE02_27300</name>
</gene>